<dbReference type="Gene3D" id="1.25.40.10">
    <property type="entry name" value="Tetratricopeptide repeat domain"/>
    <property type="match status" value="1"/>
</dbReference>
<proteinExistence type="inferred from homology"/>
<dbReference type="SUPFAM" id="SSF48452">
    <property type="entry name" value="TPR-like"/>
    <property type="match status" value="1"/>
</dbReference>
<feature type="region of interest" description="Disordered" evidence="4">
    <location>
        <begin position="563"/>
        <end position="585"/>
    </location>
</feature>
<feature type="region of interest" description="Disordered" evidence="4">
    <location>
        <begin position="176"/>
        <end position="208"/>
    </location>
</feature>
<dbReference type="EMBL" id="RBNI01004255">
    <property type="protein sequence ID" value="RUP47661.1"/>
    <property type="molecule type" value="Genomic_DNA"/>
</dbReference>
<evidence type="ECO:0000256" key="3">
    <source>
        <dbReference type="ARBA" id="ARBA00023242"/>
    </source>
</evidence>
<comment type="caution">
    <text evidence="5">The sequence shown here is derived from an EMBL/GenBank/DDBJ whole genome shotgun (WGS) entry which is preliminary data.</text>
</comment>
<evidence type="ECO:0000256" key="4">
    <source>
        <dbReference type="SAM" id="MobiDB-lite"/>
    </source>
</evidence>
<feature type="compositionally biased region" description="Basic and acidic residues" evidence="4">
    <location>
        <begin position="423"/>
        <end position="432"/>
    </location>
</feature>
<sequence length="2055" mass="232547">MIRWETLNESAKDRNVEEKDPKEVQVEQCLELYQRALRLHQKGRVEDAKALYKQVIEAEVMQEEVANKENEGSTTTQSNPVALLQYLVYKNYACIMEEEDKKFPPQSQNRQALQYYIKAVTVDPTDYNLWHRIGLIAKSGSRYRLARFAFESALAPVTRQSGDILAATPSGDILAATASGDRNNGTEDKSSHHNQPRHYHAYDPSQTGTPVEMEPLQLGPVQWWCLEELCNSIMLTLSFRAPRTQVLYDIGDFSTCLHYVDIALAIHPDFERGGWLRRDLMQREGRIGTRLTDGSSRMAETAVVGERAVVDDFADMNARNPHTSGLFDAAPQPPSFFTLENHTWAGLGRLLLDAYDIVEQSKDHINDGSGQTSLTFLNRRIEIFMPAPPSPASTSSVSTIELPFTIDTDAAHTSLAAHYWEGEDVGRDRDAQTEASKPTLARHTEEPEAMAVDEDPEALAEPRRKRRASEEDAEKAEEKRSLRTSKRVRDKLDHEEISKRRREDEERALIAKVDVVLAKFGMSLASPGRMQLKQGLVETQVEVYGREEVTRFVEWVESRMSAMSTGPGEDLPPEAQGNFGTKTGASTRQATTIMRQFAIFVPRTNTFGYFFQESYESTSSLRHFVDEMNARNSGILDYLCRYVEHLMVGDVTPLRIDNDGSAGGPELLSEPAMKVLADVVDRLGEHLVRAMGSELDKADTMNVNENLEEMADVEETGPSNTKVGNKFSNDTVEFSLAISELVLDRGIALIVSAEDQHDEQRSRQEGRLREQSIADAARDQIATISRMLAVARRWTTLLEREVERTREGQALWVLRSGNRVVEDNGDKDASGMGVLREMSGREYSNLIRYFWIQARLRQAEEDVEDALRLFCLCKQLLKDRNDVVRLHNCCYDSVISLATANARIEALETQRYIVDADKRHLEKDYVGVVERLEPLFLVSNSFQSAVSGGNIVSTGSGLLERTMDEKMRLMGILADSYRALGHTDKLWLCYTRIFGDVVRMLLSSSSEPAINEAARTSYWRSMAILRAVLGEFMTCLPNEAGKECIRAMPARERNSLVASVCVVLRACLTYMFHHPAFLLLLSADADFSPPQASRSKVLSSVTVRAWVLFFHVIGFLQGDQPTGGEVVDELSTTVGMAKEERDTATSSAGQGREDVDRDAEEDSGKSIVQRDDTSGTTKESGSLASRAKRNQKITKANVVTELLDIVHNELGDRELCNEDDGIFLRYALRMFADAGRQAHRREIFQCYDCMYGVHLSVDAEYPDDHETDCRPLDREAAADLFELLAPYVSEKILKGAQMKGDVKDAFDDIAGQFGNPPSENALVAMNKEIIMQYLESELPFPHTEDFPRWCNLLPTVEVDSEHQKIPSIYFQIYFLRGKMFQGQVKNRAKLNQEKIMEDLKNAIEQYLLRCLILLSSNRLLQFNLYLNPGHYKGWHALAVCYSGLAEEHLVWSASKIVLQNHQIADLQRKSFNCFTQAAKLSLTWHEETGRIRDDHSRKSMNADMASLWCEFGYHLYSMTCKPMGMAAFKRRLPKPVLNDDGSRRFVEEVEPKPSHTYKFALMCFGIALQLDDNDWRYVQHANSIQVLHYMSGKCFGKLGRKPQQEILECYKEAIRKTPMRSGQPGQEKILEPIYKLTSCLAKFLWKGVIDVGGVPSVVSEYLAYDTYSTVLSEEPEDLSALENATKDDEKTHEHRKSMDMADDSASAFHHIFAKLTQIRGIDKRKWHHRPVYRHTWLHSRVYNDAERAKMELQNLFSLKTTSKQFVNIWKPEFERPGRHFAYVHQYTMFLIQLAKGTDDAECLKVLCRKLRKAANVLLHHHEVWIAVYDSYLSVVRKQLHPVIEGRSATRIASTLPKIVLDDNRNVIEQEMFAAVPKPQELLIMQDLYEIKKLNSTFAPENDIDELMLQCYAALFVRFGTDVVLTRLFQERVVGSQNSVDARRYNILDRDDADAANVIAPPITAGTTSNEDFTHGVQHETSSGVVNGIPMTTTNDLLSRVFSVCRTPPVIKVRRPSIDETTKYPPILIVEDVVDTVSMVPQGTNDVIDHTKGSDV</sequence>
<feature type="compositionally biased region" description="Basic and acidic residues" evidence="4">
    <location>
        <begin position="10"/>
        <end position="20"/>
    </location>
</feature>
<dbReference type="PANTHER" id="PTHR15502:SF7">
    <property type="entry name" value="CALCINEURIN-BINDING PROTEIN CABIN-1"/>
    <property type="match status" value="1"/>
</dbReference>
<dbReference type="OrthoDB" id="77564at2759"/>
<evidence type="ECO:0000313" key="5">
    <source>
        <dbReference type="EMBL" id="RUP47661.1"/>
    </source>
</evidence>
<evidence type="ECO:0008006" key="7">
    <source>
        <dbReference type="Google" id="ProtNLM"/>
    </source>
</evidence>
<comment type="subcellular location">
    <subcellularLocation>
        <location evidence="1">Nucleus</location>
    </subcellularLocation>
</comment>
<feature type="region of interest" description="Disordered" evidence="4">
    <location>
        <begin position="1135"/>
        <end position="1188"/>
    </location>
</feature>
<evidence type="ECO:0000256" key="1">
    <source>
        <dbReference type="ARBA" id="ARBA00004123"/>
    </source>
</evidence>
<dbReference type="Proteomes" id="UP000268093">
    <property type="component" value="Unassembled WGS sequence"/>
</dbReference>
<gene>
    <name evidence="5" type="ORF">BC936DRAFT_145477</name>
</gene>
<dbReference type="PANTHER" id="PTHR15502">
    <property type="entry name" value="CALCINEURIN-BINDING PROTEIN CABIN 1-RELATED"/>
    <property type="match status" value="1"/>
</dbReference>
<protein>
    <recommendedName>
        <fullName evidence="7">Histone transcription regulator 3 homolog</fullName>
    </recommendedName>
</protein>
<dbReference type="GO" id="GO:0031491">
    <property type="term" value="F:nucleosome binding"/>
    <property type="evidence" value="ECO:0007669"/>
    <property type="project" value="TreeGrafter"/>
</dbReference>
<feature type="compositionally biased region" description="Basic and acidic residues" evidence="4">
    <location>
        <begin position="1162"/>
        <end position="1173"/>
    </location>
</feature>
<dbReference type="InterPro" id="IPR011990">
    <property type="entry name" value="TPR-like_helical_dom_sf"/>
</dbReference>
<accession>A0A433DAJ7</accession>
<comment type="similarity">
    <text evidence="2">Belongs to the HIR3 family.</text>
</comment>
<keyword evidence="3" id="KW-0539">Nucleus</keyword>
<reference evidence="5 6" key="1">
    <citation type="journal article" date="2018" name="New Phytol.">
        <title>Phylogenomics of Endogonaceae and evolution of mycorrhizas within Mucoromycota.</title>
        <authorList>
            <person name="Chang Y."/>
            <person name="Desiro A."/>
            <person name="Na H."/>
            <person name="Sandor L."/>
            <person name="Lipzen A."/>
            <person name="Clum A."/>
            <person name="Barry K."/>
            <person name="Grigoriev I.V."/>
            <person name="Martin F.M."/>
            <person name="Stajich J.E."/>
            <person name="Smith M.E."/>
            <person name="Bonito G."/>
            <person name="Spatafora J.W."/>
        </authorList>
    </citation>
    <scope>NUCLEOTIDE SEQUENCE [LARGE SCALE GENOMIC DNA]</scope>
    <source>
        <strain evidence="5 6">GMNB39</strain>
    </source>
</reference>
<dbReference type="GO" id="GO:0005634">
    <property type="term" value="C:nucleus"/>
    <property type="evidence" value="ECO:0007669"/>
    <property type="project" value="UniProtKB-SubCell"/>
</dbReference>
<feature type="compositionally biased region" description="Polar residues" evidence="4">
    <location>
        <begin position="1174"/>
        <end position="1183"/>
    </location>
</feature>
<feature type="region of interest" description="Disordered" evidence="4">
    <location>
        <begin position="1678"/>
        <end position="1699"/>
    </location>
</feature>
<dbReference type="InterPro" id="IPR033053">
    <property type="entry name" value="Hir3/CABIN1"/>
</dbReference>
<evidence type="ECO:0000256" key="2">
    <source>
        <dbReference type="ARBA" id="ARBA00007335"/>
    </source>
</evidence>
<feature type="compositionally biased region" description="Acidic residues" evidence="4">
    <location>
        <begin position="447"/>
        <end position="458"/>
    </location>
</feature>
<dbReference type="GO" id="GO:0000417">
    <property type="term" value="C:HIR complex"/>
    <property type="evidence" value="ECO:0007669"/>
    <property type="project" value="TreeGrafter"/>
</dbReference>
<dbReference type="GO" id="GO:0006325">
    <property type="term" value="P:chromatin organization"/>
    <property type="evidence" value="ECO:0007669"/>
    <property type="project" value="InterPro"/>
</dbReference>
<feature type="region of interest" description="Disordered" evidence="4">
    <location>
        <begin position="423"/>
        <end position="493"/>
    </location>
</feature>
<keyword evidence="6" id="KW-1185">Reference proteome</keyword>
<feature type="region of interest" description="Disordered" evidence="4">
    <location>
        <begin position="1"/>
        <end position="20"/>
    </location>
</feature>
<organism evidence="5 6">
    <name type="scientific">Jimgerdemannia flammicorona</name>
    <dbReference type="NCBI Taxonomy" id="994334"/>
    <lineage>
        <taxon>Eukaryota</taxon>
        <taxon>Fungi</taxon>
        <taxon>Fungi incertae sedis</taxon>
        <taxon>Mucoromycota</taxon>
        <taxon>Mucoromycotina</taxon>
        <taxon>Endogonomycetes</taxon>
        <taxon>Endogonales</taxon>
        <taxon>Endogonaceae</taxon>
        <taxon>Jimgerdemannia</taxon>
    </lineage>
</organism>
<feature type="compositionally biased region" description="Basic and acidic residues" evidence="4">
    <location>
        <begin position="1684"/>
        <end position="1699"/>
    </location>
</feature>
<name>A0A433DAJ7_9FUNG</name>
<evidence type="ECO:0000313" key="6">
    <source>
        <dbReference type="Proteomes" id="UP000268093"/>
    </source>
</evidence>